<keyword evidence="2" id="KW-1185">Reference proteome</keyword>
<accession>A0ACB9L6I2</accession>
<dbReference type="Proteomes" id="UP000828941">
    <property type="component" value="Chromosome 12"/>
</dbReference>
<sequence>MRETRFFHQFHAQFFTQYTKVISLGANGVKQTFDICSFTVDAQDQTDETTKGEFSVKNKPIMRHFKLFTNFSQE</sequence>
<protein>
    <submittedName>
        <fullName evidence="1">Uncharacterized protein</fullName>
    </submittedName>
</protein>
<name>A0ACB9L6I2_BAUVA</name>
<organism evidence="1 2">
    <name type="scientific">Bauhinia variegata</name>
    <name type="common">Purple orchid tree</name>
    <name type="synonym">Phanera variegata</name>
    <dbReference type="NCBI Taxonomy" id="167791"/>
    <lineage>
        <taxon>Eukaryota</taxon>
        <taxon>Viridiplantae</taxon>
        <taxon>Streptophyta</taxon>
        <taxon>Embryophyta</taxon>
        <taxon>Tracheophyta</taxon>
        <taxon>Spermatophyta</taxon>
        <taxon>Magnoliopsida</taxon>
        <taxon>eudicotyledons</taxon>
        <taxon>Gunneridae</taxon>
        <taxon>Pentapetalae</taxon>
        <taxon>rosids</taxon>
        <taxon>fabids</taxon>
        <taxon>Fabales</taxon>
        <taxon>Fabaceae</taxon>
        <taxon>Cercidoideae</taxon>
        <taxon>Cercideae</taxon>
        <taxon>Bauhiniinae</taxon>
        <taxon>Bauhinia</taxon>
    </lineage>
</organism>
<dbReference type="EMBL" id="CM039437">
    <property type="protein sequence ID" value="KAI4305232.1"/>
    <property type="molecule type" value="Genomic_DNA"/>
</dbReference>
<gene>
    <name evidence="1" type="ORF">L6164_028611</name>
</gene>
<proteinExistence type="predicted"/>
<reference evidence="1 2" key="1">
    <citation type="journal article" date="2022" name="DNA Res.">
        <title>Chromosomal-level genome assembly of the orchid tree Bauhinia variegata (Leguminosae; Cercidoideae) supports the allotetraploid origin hypothesis of Bauhinia.</title>
        <authorList>
            <person name="Zhong Y."/>
            <person name="Chen Y."/>
            <person name="Zheng D."/>
            <person name="Pang J."/>
            <person name="Liu Y."/>
            <person name="Luo S."/>
            <person name="Meng S."/>
            <person name="Qian L."/>
            <person name="Wei D."/>
            <person name="Dai S."/>
            <person name="Zhou R."/>
        </authorList>
    </citation>
    <scope>NUCLEOTIDE SEQUENCE [LARGE SCALE GENOMIC DNA]</scope>
    <source>
        <strain evidence="1">BV-YZ2020</strain>
    </source>
</reference>
<comment type="caution">
    <text evidence="1">The sequence shown here is derived from an EMBL/GenBank/DDBJ whole genome shotgun (WGS) entry which is preliminary data.</text>
</comment>
<evidence type="ECO:0000313" key="1">
    <source>
        <dbReference type="EMBL" id="KAI4305232.1"/>
    </source>
</evidence>
<evidence type="ECO:0000313" key="2">
    <source>
        <dbReference type="Proteomes" id="UP000828941"/>
    </source>
</evidence>